<gene>
    <name evidence="2" type="ORF">PAUS00366_LOCUS14536</name>
</gene>
<evidence type="ECO:0000256" key="1">
    <source>
        <dbReference type="SAM" id="MobiDB-lite"/>
    </source>
</evidence>
<feature type="compositionally biased region" description="Basic residues" evidence="1">
    <location>
        <begin position="86"/>
        <end position="96"/>
    </location>
</feature>
<dbReference type="EMBL" id="HBIX01020657">
    <property type="protein sequence ID" value="CAE0721781.1"/>
    <property type="molecule type" value="Transcribed_RNA"/>
</dbReference>
<name>A0A7S4APP7_9STRA</name>
<feature type="region of interest" description="Disordered" evidence="1">
    <location>
        <begin position="77"/>
        <end position="100"/>
    </location>
</feature>
<feature type="region of interest" description="Disordered" evidence="1">
    <location>
        <begin position="250"/>
        <end position="269"/>
    </location>
</feature>
<feature type="compositionally biased region" description="Low complexity" evidence="1">
    <location>
        <begin position="1"/>
        <end position="24"/>
    </location>
</feature>
<reference evidence="2" key="1">
    <citation type="submission" date="2021-01" db="EMBL/GenBank/DDBJ databases">
        <authorList>
            <person name="Corre E."/>
            <person name="Pelletier E."/>
            <person name="Niang G."/>
            <person name="Scheremetjew M."/>
            <person name="Finn R."/>
            <person name="Kale V."/>
            <person name="Holt S."/>
            <person name="Cochrane G."/>
            <person name="Meng A."/>
            <person name="Brown T."/>
            <person name="Cohen L."/>
        </authorList>
    </citation>
    <scope>NUCLEOTIDE SEQUENCE</scope>
    <source>
        <strain evidence="2">10249 10 AB</strain>
    </source>
</reference>
<dbReference type="AlphaFoldDB" id="A0A7S4APP7"/>
<accession>A0A7S4APP7</accession>
<feature type="region of interest" description="Disordered" evidence="1">
    <location>
        <begin position="1"/>
        <end position="26"/>
    </location>
</feature>
<evidence type="ECO:0000313" key="2">
    <source>
        <dbReference type="EMBL" id="CAE0721781.1"/>
    </source>
</evidence>
<organism evidence="2">
    <name type="scientific">Pseudo-nitzschia australis</name>
    <dbReference type="NCBI Taxonomy" id="44445"/>
    <lineage>
        <taxon>Eukaryota</taxon>
        <taxon>Sar</taxon>
        <taxon>Stramenopiles</taxon>
        <taxon>Ochrophyta</taxon>
        <taxon>Bacillariophyta</taxon>
        <taxon>Bacillariophyceae</taxon>
        <taxon>Bacillariophycidae</taxon>
        <taxon>Bacillariales</taxon>
        <taxon>Bacillariaceae</taxon>
        <taxon>Pseudo-nitzschia</taxon>
    </lineage>
</organism>
<protein>
    <submittedName>
        <fullName evidence="2">Uncharacterized protein</fullName>
    </submittedName>
</protein>
<proteinExistence type="predicted"/>
<sequence length="391" mass="44176">MEFQHQQQPQQQQQQQQQHQRQPQNKGRLTVYAVTTCFIGELFPPLKDGWNTGGATNVSWTIKDVERPYRIVDWHQRERQREQGRQWKRQQTRQRNPRTTNANVLSTNTLKDFDRVVFFGDSIIQHMIWDLAKKNYLAIIQERIDSGKVWVPPTASTSAVAAKDRTAPVNVNLPLSPATLQEYFSVLESSVRDGLVLVDANNNDNDNANNTNNDNANNTNTTFALVLGSTARDIIWPAEWQGPGVRPHLEAVQNPGPAPPANAAKHGDHRVEAPLRQPPAQRQSGGLLCRSAPIQRPRVLHHGPARTRPPSAFGACTAPKNGCSKATTETIATTTIPTNDTDQHEFRNNPRVRVLDFYEVSCLSGAHWIITTDLLHYMPRWNAHILELLYR</sequence>